<feature type="compositionally biased region" description="Low complexity" evidence="1">
    <location>
        <begin position="95"/>
        <end position="107"/>
    </location>
</feature>
<feature type="region of interest" description="Disordered" evidence="1">
    <location>
        <begin position="260"/>
        <end position="300"/>
    </location>
</feature>
<name>A0A7S0KRK2_MICPS</name>
<proteinExistence type="predicted"/>
<dbReference type="InterPro" id="IPR028322">
    <property type="entry name" value="PNRC-like_rgn"/>
</dbReference>
<accession>A0A7S0KRK2</accession>
<sequence>MTTTRVFRGEGDLMVDALIAASQAKPSDNGPQMPGFGRDLVPFFDTDGNENTYGLASGTPPQGPEFTYEYQQPVMAQQNANGGGKKSKKKPPQPAQAQKKVPAPKAVLQRGQQLPVPLANGQPKADNKARPASGNAKPGEKDVPNRWAGPAFGNSPAPNALPVPTFMGGAAPAPLSSSPPKDAGDAIMQMLGQSPPARAEVPPVHAASAPDLMAMLKIPKQPDNGATVLPAPVRPAPLAHKTGSSPQLLTPELLAAMVAKPNGGKTPAQVQSERSSRLMSMQSRHAAPAPPPAPPAAAQGDFSSFLMAKLSA</sequence>
<dbReference type="GO" id="GO:0016071">
    <property type="term" value="P:mRNA metabolic process"/>
    <property type="evidence" value="ECO:0007669"/>
    <property type="project" value="UniProtKB-ARBA"/>
</dbReference>
<gene>
    <name evidence="2" type="ORF">MSP1404_LOCUS7908</name>
</gene>
<feature type="compositionally biased region" description="Low complexity" evidence="1">
    <location>
        <begin position="170"/>
        <end position="180"/>
    </location>
</feature>
<protein>
    <submittedName>
        <fullName evidence="2">Uncharacterized protein</fullName>
    </submittedName>
</protein>
<organism evidence="2">
    <name type="scientific">Micromonas pusilla</name>
    <name type="common">Picoplanktonic green alga</name>
    <name type="synonym">Chromulina pusilla</name>
    <dbReference type="NCBI Taxonomy" id="38833"/>
    <lineage>
        <taxon>Eukaryota</taxon>
        <taxon>Viridiplantae</taxon>
        <taxon>Chlorophyta</taxon>
        <taxon>Mamiellophyceae</taxon>
        <taxon>Mamiellales</taxon>
        <taxon>Mamiellaceae</taxon>
        <taxon>Micromonas</taxon>
    </lineage>
</organism>
<dbReference type="EMBL" id="HBEV01010302">
    <property type="protein sequence ID" value="CAD8590504.1"/>
    <property type="molecule type" value="Transcribed_RNA"/>
</dbReference>
<dbReference type="AlphaFoldDB" id="A0A7S0KRK2"/>
<feature type="compositionally biased region" description="Low complexity" evidence="1">
    <location>
        <begin position="226"/>
        <end position="239"/>
    </location>
</feature>
<feature type="region of interest" description="Disordered" evidence="1">
    <location>
        <begin position="223"/>
        <end position="246"/>
    </location>
</feature>
<evidence type="ECO:0000313" key="2">
    <source>
        <dbReference type="EMBL" id="CAD8590504.1"/>
    </source>
</evidence>
<feature type="region of interest" description="Disordered" evidence="1">
    <location>
        <begin position="23"/>
        <end position="187"/>
    </location>
</feature>
<dbReference type="Pfam" id="PF15365">
    <property type="entry name" value="PNRC"/>
    <property type="match status" value="1"/>
</dbReference>
<reference evidence="2" key="1">
    <citation type="submission" date="2021-01" db="EMBL/GenBank/DDBJ databases">
        <authorList>
            <person name="Corre E."/>
            <person name="Pelletier E."/>
            <person name="Niang G."/>
            <person name="Scheremetjew M."/>
            <person name="Finn R."/>
            <person name="Kale V."/>
            <person name="Holt S."/>
            <person name="Cochrane G."/>
            <person name="Meng A."/>
            <person name="Brown T."/>
            <person name="Cohen L."/>
        </authorList>
    </citation>
    <scope>NUCLEOTIDE SEQUENCE</scope>
    <source>
        <strain evidence="2">CCMP494</strain>
    </source>
</reference>
<evidence type="ECO:0000256" key="1">
    <source>
        <dbReference type="SAM" id="MobiDB-lite"/>
    </source>
</evidence>
<feature type="compositionally biased region" description="Polar residues" evidence="1">
    <location>
        <begin position="268"/>
        <end position="283"/>
    </location>
</feature>